<evidence type="ECO:0000313" key="2">
    <source>
        <dbReference type="EMBL" id="RUL83507.1"/>
    </source>
</evidence>
<keyword evidence="3" id="KW-1185">Reference proteome</keyword>
<gene>
    <name evidence="2" type="ORF">TsocGM_22060</name>
</gene>
<sequence>MNEATDPGRRKDETPDEDAARRERRWTAIAAKLHDAEYWRSTQGGLARKVVDDRDCWVVRYVVLDGGRRRHRSMRGGHPRVVAWRGAAGILPAACPPIVIGE</sequence>
<reference evidence="2 3" key="2">
    <citation type="submission" date="2019-01" db="EMBL/GenBank/DDBJ databases">
        <title>Tautonia sociabilis, a novel thermotolerant planctomycete of Isosphaeraceae family, isolated from a 4000 m deep subterranean habitat.</title>
        <authorList>
            <person name="Kovaleva O.L."/>
            <person name="Elcheninov A.G."/>
            <person name="Van Heerden E."/>
            <person name="Toshchakov S.V."/>
            <person name="Novikov A."/>
            <person name="Bonch-Osmolovskaya E.A."/>
            <person name="Kublanov I.V."/>
        </authorList>
    </citation>
    <scope>NUCLEOTIDE SEQUENCE [LARGE SCALE GENOMIC DNA]</scope>
    <source>
        <strain evidence="2 3">GM2012</strain>
    </source>
</reference>
<evidence type="ECO:0000313" key="3">
    <source>
        <dbReference type="Proteomes" id="UP000280296"/>
    </source>
</evidence>
<dbReference type="Proteomes" id="UP000280296">
    <property type="component" value="Unassembled WGS sequence"/>
</dbReference>
<dbReference type="RefSeq" id="WP_126727628.1">
    <property type="nucleotide sequence ID" value="NZ_RYZH01000059.1"/>
</dbReference>
<feature type="region of interest" description="Disordered" evidence="1">
    <location>
        <begin position="1"/>
        <end position="21"/>
    </location>
</feature>
<protein>
    <submittedName>
        <fullName evidence="2">Uncharacterized protein</fullName>
    </submittedName>
</protein>
<comment type="caution">
    <text evidence="2">The sequence shown here is derived from an EMBL/GenBank/DDBJ whole genome shotgun (WGS) entry which is preliminary data.</text>
</comment>
<dbReference type="AlphaFoldDB" id="A0A432ME69"/>
<dbReference type="EMBL" id="RYZH01000059">
    <property type="protein sequence ID" value="RUL83507.1"/>
    <property type="molecule type" value="Genomic_DNA"/>
</dbReference>
<reference evidence="2 3" key="1">
    <citation type="submission" date="2018-12" db="EMBL/GenBank/DDBJ databases">
        <authorList>
            <person name="Toschakov S.V."/>
        </authorList>
    </citation>
    <scope>NUCLEOTIDE SEQUENCE [LARGE SCALE GENOMIC DNA]</scope>
    <source>
        <strain evidence="2 3">GM2012</strain>
    </source>
</reference>
<evidence type="ECO:0000256" key="1">
    <source>
        <dbReference type="SAM" id="MobiDB-lite"/>
    </source>
</evidence>
<organism evidence="2 3">
    <name type="scientific">Tautonia sociabilis</name>
    <dbReference type="NCBI Taxonomy" id="2080755"/>
    <lineage>
        <taxon>Bacteria</taxon>
        <taxon>Pseudomonadati</taxon>
        <taxon>Planctomycetota</taxon>
        <taxon>Planctomycetia</taxon>
        <taxon>Isosphaerales</taxon>
        <taxon>Isosphaeraceae</taxon>
        <taxon>Tautonia</taxon>
    </lineage>
</organism>
<accession>A0A432ME69</accession>
<name>A0A432ME69_9BACT</name>
<proteinExistence type="predicted"/>